<dbReference type="OrthoDB" id="1524972at2"/>
<evidence type="ECO:0000256" key="1">
    <source>
        <dbReference type="ARBA" id="ARBA00002663"/>
    </source>
</evidence>
<keyword evidence="6 7" id="KW-0694">RNA-binding</keyword>
<keyword evidence="3 7" id="KW-0540">Nuclease</keyword>
<proteinExistence type="inferred from homology"/>
<dbReference type="PANTHER" id="PTHR33992">
    <property type="entry name" value="RIBONUCLEASE P PROTEIN COMPONENT"/>
    <property type="match status" value="1"/>
</dbReference>
<evidence type="ECO:0000256" key="6">
    <source>
        <dbReference type="ARBA" id="ARBA00022884"/>
    </source>
</evidence>
<dbReference type="eggNOG" id="COG0594">
    <property type="taxonomic scope" value="Bacteria"/>
</dbReference>
<sequence>MKINSFPTHEKLKRKSEIDHLFKKGKWLTVDNIRVIHVKSNDSFSVPNHRVGVSVGKKFFKKAVDRNRIKRLLRESYRLNKTTYLEAFKEKSIVMIFWASKEMPDNFSVVESQFLNLCKKKSES</sequence>
<dbReference type="SUPFAM" id="SSF54211">
    <property type="entry name" value="Ribosomal protein S5 domain 2-like"/>
    <property type="match status" value="1"/>
</dbReference>
<reference evidence="9 10" key="1">
    <citation type="submission" date="2014-07" db="EMBL/GenBank/DDBJ databases">
        <title>Epilithonimonas lactis LMG 22401 Genome.</title>
        <authorList>
            <person name="Pipes S.E."/>
            <person name="Stropko S.J."/>
        </authorList>
    </citation>
    <scope>NUCLEOTIDE SEQUENCE [LARGE SCALE GENOMIC DNA]</scope>
    <source>
        <strain evidence="9 10">LMG 24401</strain>
    </source>
</reference>
<keyword evidence="5 7" id="KW-0378">Hydrolase</keyword>
<dbReference type="Proteomes" id="UP000028623">
    <property type="component" value="Unassembled WGS sequence"/>
</dbReference>
<dbReference type="EC" id="3.1.26.5" evidence="7 8"/>
<dbReference type="HAMAP" id="MF_00227">
    <property type="entry name" value="RNase_P"/>
    <property type="match status" value="1"/>
</dbReference>
<name>A0A085BMT8_9FLAO</name>
<organism evidence="9 10">
    <name type="scientific">Epilithonimonas lactis</name>
    <dbReference type="NCBI Taxonomy" id="421072"/>
    <lineage>
        <taxon>Bacteria</taxon>
        <taxon>Pseudomonadati</taxon>
        <taxon>Bacteroidota</taxon>
        <taxon>Flavobacteriia</taxon>
        <taxon>Flavobacteriales</taxon>
        <taxon>Weeksellaceae</taxon>
        <taxon>Chryseobacterium group</taxon>
        <taxon>Epilithonimonas</taxon>
    </lineage>
</organism>
<dbReference type="EMBL" id="JPLY01000001">
    <property type="protein sequence ID" value="KFC23783.1"/>
    <property type="molecule type" value="Genomic_DNA"/>
</dbReference>
<evidence type="ECO:0000256" key="3">
    <source>
        <dbReference type="ARBA" id="ARBA00022722"/>
    </source>
</evidence>
<comment type="function">
    <text evidence="1 7">RNaseP catalyzes the removal of the 5'-leader sequence from pre-tRNA to produce the mature 5'-terminus. It can also cleave other RNA substrates such as 4.5S RNA. The protein component plays an auxiliary but essential role in vivo by binding to the 5'-leader sequence and broadening the substrate specificity of the ribozyme.</text>
</comment>
<dbReference type="InterPro" id="IPR020539">
    <property type="entry name" value="RNase_P_CS"/>
</dbReference>
<evidence type="ECO:0000313" key="10">
    <source>
        <dbReference type="Proteomes" id="UP000028623"/>
    </source>
</evidence>
<dbReference type="InterPro" id="IPR000100">
    <property type="entry name" value="RNase_P"/>
</dbReference>
<dbReference type="GO" id="GO:0000049">
    <property type="term" value="F:tRNA binding"/>
    <property type="evidence" value="ECO:0007669"/>
    <property type="project" value="UniProtKB-UniRule"/>
</dbReference>
<dbReference type="STRING" id="421072.SAMN04488097_1819"/>
<comment type="similarity">
    <text evidence="7">Belongs to the RnpA family.</text>
</comment>
<dbReference type="GO" id="GO:0001682">
    <property type="term" value="P:tRNA 5'-leader removal"/>
    <property type="evidence" value="ECO:0007669"/>
    <property type="project" value="UniProtKB-UniRule"/>
</dbReference>
<evidence type="ECO:0000256" key="4">
    <source>
        <dbReference type="ARBA" id="ARBA00022759"/>
    </source>
</evidence>
<comment type="subunit">
    <text evidence="7">Consists of a catalytic RNA component (M1 or rnpB) and a protein subunit.</text>
</comment>
<dbReference type="NCBIfam" id="TIGR00188">
    <property type="entry name" value="rnpA"/>
    <property type="match status" value="1"/>
</dbReference>
<protein>
    <recommendedName>
        <fullName evidence="7 8">Ribonuclease P protein component</fullName>
        <shortName evidence="7">RNase P protein</shortName>
        <shortName evidence="7">RNaseP protein</shortName>
        <ecNumber evidence="7 8">3.1.26.5</ecNumber>
    </recommendedName>
    <alternativeName>
        <fullName evidence="7">Protein C5</fullName>
    </alternativeName>
</protein>
<dbReference type="GO" id="GO:0042781">
    <property type="term" value="F:3'-tRNA processing endoribonuclease activity"/>
    <property type="evidence" value="ECO:0007669"/>
    <property type="project" value="TreeGrafter"/>
</dbReference>
<evidence type="ECO:0000256" key="8">
    <source>
        <dbReference type="NCBIfam" id="TIGR00188"/>
    </source>
</evidence>
<dbReference type="InterPro" id="IPR014721">
    <property type="entry name" value="Ribsml_uS5_D2-typ_fold_subgr"/>
</dbReference>
<dbReference type="GO" id="GO:0004526">
    <property type="term" value="F:ribonuclease P activity"/>
    <property type="evidence" value="ECO:0007669"/>
    <property type="project" value="UniProtKB-UniRule"/>
</dbReference>
<dbReference type="GO" id="GO:0030677">
    <property type="term" value="C:ribonuclease P complex"/>
    <property type="evidence" value="ECO:0007669"/>
    <property type="project" value="TreeGrafter"/>
</dbReference>
<evidence type="ECO:0000256" key="5">
    <source>
        <dbReference type="ARBA" id="ARBA00022801"/>
    </source>
</evidence>
<evidence type="ECO:0000313" key="9">
    <source>
        <dbReference type="EMBL" id="KFC23783.1"/>
    </source>
</evidence>
<dbReference type="PROSITE" id="PS00648">
    <property type="entry name" value="RIBONUCLEASE_P"/>
    <property type="match status" value="1"/>
</dbReference>
<keyword evidence="2 7" id="KW-0819">tRNA processing</keyword>
<dbReference type="Pfam" id="PF00825">
    <property type="entry name" value="Ribonuclease_P"/>
    <property type="match status" value="1"/>
</dbReference>
<comment type="catalytic activity">
    <reaction evidence="7">
        <text>Endonucleolytic cleavage of RNA, removing 5'-extranucleotides from tRNA precursor.</text>
        <dbReference type="EC" id="3.1.26.5"/>
    </reaction>
</comment>
<accession>A0A085BMT8</accession>
<evidence type="ECO:0000256" key="7">
    <source>
        <dbReference type="HAMAP-Rule" id="MF_00227"/>
    </source>
</evidence>
<dbReference type="InterPro" id="IPR020568">
    <property type="entry name" value="Ribosomal_Su5_D2-typ_SF"/>
</dbReference>
<keyword evidence="10" id="KW-1185">Reference proteome</keyword>
<dbReference type="AlphaFoldDB" id="A0A085BMT8"/>
<comment type="caution">
    <text evidence="9">The sequence shown here is derived from an EMBL/GenBank/DDBJ whole genome shotgun (WGS) entry which is preliminary data.</text>
</comment>
<keyword evidence="4 7" id="KW-0255">Endonuclease</keyword>
<dbReference type="RefSeq" id="WP_034973822.1">
    <property type="nucleotide sequence ID" value="NZ_FOFI01000002.1"/>
</dbReference>
<evidence type="ECO:0000256" key="2">
    <source>
        <dbReference type="ARBA" id="ARBA00022694"/>
    </source>
</evidence>
<dbReference type="Gene3D" id="3.30.230.10">
    <property type="match status" value="1"/>
</dbReference>
<dbReference type="PANTHER" id="PTHR33992:SF1">
    <property type="entry name" value="RIBONUCLEASE P PROTEIN COMPONENT"/>
    <property type="match status" value="1"/>
</dbReference>
<gene>
    <name evidence="7" type="primary">rnpA</name>
    <name evidence="9" type="ORF">IO89_04235</name>
</gene>